<dbReference type="SMART" id="SM00248">
    <property type="entry name" value="ANK"/>
    <property type="match status" value="2"/>
</dbReference>
<dbReference type="Gene3D" id="3.30.30.170">
    <property type="match status" value="1"/>
</dbReference>
<feature type="region of interest" description="Disordered" evidence="5">
    <location>
        <begin position="229"/>
        <end position="284"/>
    </location>
</feature>
<dbReference type="FunFam" id="3.30.30.170:FF:000001">
    <property type="entry name" value="Eukaryotic translation initiation factor 2 subunit"/>
    <property type="match status" value="1"/>
</dbReference>
<dbReference type="InterPro" id="IPR016189">
    <property type="entry name" value="Transl_init_fac_IF2/IF5_N"/>
</dbReference>
<dbReference type="GO" id="GO:0003743">
    <property type="term" value="F:translation initiation factor activity"/>
    <property type="evidence" value="ECO:0007669"/>
    <property type="project" value="UniProtKB-KW"/>
</dbReference>
<dbReference type="InterPro" id="IPR045196">
    <property type="entry name" value="IF2/IF5"/>
</dbReference>
<dbReference type="AlphaFoldDB" id="A0A1Q2YKC1"/>
<gene>
    <name evidence="7" type="ORF">PMKS-003514</name>
</gene>
<proteinExistence type="inferred from homology"/>
<dbReference type="InterPro" id="IPR016190">
    <property type="entry name" value="Transl_init_fac_IF2/IF5_Zn-bd"/>
</dbReference>
<keyword evidence="4" id="KW-0040">ANK repeat</keyword>
<dbReference type="PROSITE" id="PS50088">
    <property type="entry name" value="ANK_REPEAT"/>
    <property type="match status" value="2"/>
</dbReference>
<feature type="compositionally biased region" description="Acidic residues" evidence="5">
    <location>
        <begin position="151"/>
        <end position="164"/>
    </location>
</feature>
<dbReference type="Proteomes" id="UP000186136">
    <property type="component" value="Unassembled WGS sequence"/>
</dbReference>
<comment type="caution">
    <text evidence="7">The sequence shown here is derived from an EMBL/GenBank/DDBJ whole genome shotgun (WGS) entry which is preliminary data.</text>
</comment>
<dbReference type="GO" id="GO:0001731">
    <property type="term" value="P:formation of translation preinitiation complex"/>
    <property type="evidence" value="ECO:0007669"/>
    <property type="project" value="TreeGrafter"/>
</dbReference>
<reference evidence="7 8" key="1">
    <citation type="submission" date="2016-08" db="EMBL/GenBank/DDBJ databases">
        <title>Whole genome shotgun sequence of Pichia membranifaciens KS47-1.</title>
        <authorList>
            <person name="Konishi M."/>
            <person name="Ishida M."/>
            <person name="Arakawa T."/>
            <person name="Kato Y."/>
            <person name="Horiuchi J."/>
        </authorList>
    </citation>
    <scope>NUCLEOTIDE SEQUENCE [LARGE SCALE GENOMIC DNA]</scope>
    <source>
        <strain evidence="7 8">KS47-1</strain>
    </source>
</reference>
<dbReference type="SUPFAM" id="SSF48403">
    <property type="entry name" value="Ankyrin repeat"/>
    <property type="match status" value="1"/>
</dbReference>
<keyword evidence="8" id="KW-1185">Reference proteome</keyword>
<accession>A0A1Q2YKC1</accession>
<evidence type="ECO:0000313" key="8">
    <source>
        <dbReference type="Proteomes" id="UP000186136"/>
    </source>
</evidence>
<dbReference type="Gene3D" id="1.25.40.20">
    <property type="entry name" value="Ankyrin repeat-containing domain"/>
    <property type="match status" value="1"/>
</dbReference>
<evidence type="ECO:0000259" key="6">
    <source>
        <dbReference type="SMART" id="SM00653"/>
    </source>
</evidence>
<sequence length="490" mass="54989">MPKLTKLTQEEMDNVIYDARLGDVESLTEIFSKEVEPSVIKTIKDEESLTTPFHMAAANGHIEVLQYLLGLLADEEEKKTILNSKNDSGNTALHWAAYNGHLEVVKLLCENGADPFIRNEYNHDAFFEASNNDQEKVDDFLLEKYGNIVEQDIDDNDSNEDNEASEAGAELEAAGSTVKFSEGTEIQKVTKDDKEAVKQLTQQTEDLAGLEAEFPHQQANQRMSAEELGFDPTLKKKKKSKDATPVSVTEGDANDDDLFAGLKKKKKKSKDKKEPSEATKDEDELAESFEGLKLKKKKKKKTVKADIDDFEKQLQEAGIEENTTESVTNSDLIPYSQLLDRFYDILREKNPELAGGQQQRLKIPPPEVLRDGNKKTVFANVQQIAQVLQRNPSHLIQYLFAELGTSGSIDGEQRLVIKGRFQAKNIEGVLRRYIQEYVICRTCKSMNTELKREAANRLHFIVCKACGSTKSVTSIRTGFTANVGAMKKKK</sequence>
<evidence type="ECO:0000256" key="3">
    <source>
        <dbReference type="ARBA" id="ARBA00022917"/>
    </source>
</evidence>
<dbReference type="GO" id="GO:0005850">
    <property type="term" value="C:eukaryotic translation initiation factor 2 complex"/>
    <property type="evidence" value="ECO:0007669"/>
    <property type="project" value="TreeGrafter"/>
</dbReference>
<feature type="compositionally biased region" description="Low complexity" evidence="5">
    <location>
        <begin position="165"/>
        <end position="176"/>
    </location>
</feature>
<comment type="similarity">
    <text evidence="1">Belongs to the eIF-2-beta/eIF-5 family.</text>
</comment>
<dbReference type="Pfam" id="PF12796">
    <property type="entry name" value="Ank_2"/>
    <property type="match status" value="1"/>
</dbReference>
<dbReference type="PANTHER" id="PTHR23001">
    <property type="entry name" value="EUKARYOTIC TRANSLATION INITIATION FACTOR"/>
    <property type="match status" value="1"/>
</dbReference>
<keyword evidence="3" id="KW-0648">Protein biosynthesis</keyword>
<dbReference type="PROSITE" id="PS50297">
    <property type="entry name" value="ANK_REP_REGION"/>
    <property type="match status" value="2"/>
</dbReference>
<evidence type="ECO:0000256" key="5">
    <source>
        <dbReference type="SAM" id="MobiDB-lite"/>
    </source>
</evidence>
<feature type="repeat" description="ANK" evidence="4">
    <location>
        <begin position="88"/>
        <end position="120"/>
    </location>
</feature>
<dbReference type="GO" id="GO:0003729">
    <property type="term" value="F:mRNA binding"/>
    <property type="evidence" value="ECO:0007669"/>
    <property type="project" value="TreeGrafter"/>
</dbReference>
<dbReference type="SUPFAM" id="SSF75689">
    <property type="entry name" value="Zinc-binding domain of translation initiation factor 2 beta"/>
    <property type="match status" value="1"/>
</dbReference>
<evidence type="ECO:0000256" key="4">
    <source>
        <dbReference type="PROSITE-ProRule" id="PRU00023"/>
    </source>
</evidence>
<dbReference type="InterPro" id="IPR036770">
    <property type="entry name" value="Ankyrin_rpt-contain_sf"/>
</dbReference>
<organism evidence="7 8">
    <name type="scientific">Pichia membranifaciens</name>
    <dbReference type="NCBI Taxonomy" id="4926"/>
    <lineage>
        <taxon>Eukaryota</taxon>
        <taxon>Fungi</taxon>
        <taxon>Dikarya</taxon>
        <taxon>Ascomycota</taxon>
        <taxon>Saccharomycotina</taxon>
        <taxon>Pichiomycetes</taxon>
        <taxon>Pichiales</taxon>
        <taxon>Pichiaceae</taxon>
        <taxon>Pichia</taxon>
    </lineage>
</organism>
<name>A0A1Q2YKC1_9ASCO</name>
<dbReference type="EMBL" id="BDGI01000152">
    <property type="protein sequence ID" value="GAV30008.1"/>
    <property type="molecule type" value="Genomic_DNA"/>
</dbReference>
<dbReference type="PANTHER" id="PTHR23001:SF3">
    <property type="entry name" value="EUKARYOTIC TRANSLATION INITIATION FACTOR 2 SUBUNIT 2"/>
    <property type="match status" value="1"/>
</dbReference>
<feature type="region of interest" description="Disordered" evidence="5">
    <location>
        <begin position="151"/>
        <end position="179"/>
    </location>
</feature>
<dbReference type="InterPro" id="IPR002735">
    <property type="entry name" value="Transl_init_fac_IF2/IF5_dom"/>
</dbReference>
<feature type="domain" description="Translation initiation factor IF2/IF5" evidence="6">
    <location>
        <begin position="358"/>
        <end position="469"/>
    </location>
</feature>
<dbReference type="SMART" id="SM00653">
    <property type="entry name" value="eIF2B_5"/>
    <property type="match status" value="1"/>
</dbReference>
<dbReference type="SUPFAM" id="SSF100966">
    <property type="entry name" value="Translation initiation factor 2 beta, aIF2beta, N-terminal domain"/>
    <property type="match status" value="1"/>
</dbReference>
<dbReference type="Pfam" id="PF01873">
    <property type="entry name" value="eIF-5_eIF-2B"/>
    <property type="match status" value="1"/>
</dbReference>
<evidence type="ECO:0000313" key="7">
    <source>
        <dbReference type="EMBL" id="GAV30008.1"/>
    </source>
</evidence>
<dbReference type="InterPro" id="IPR002110">
    <property type="entry name" value="Ankyrin_rpt"/>
</dbReference>
<dbReference type="GO" id="GO:0031369">
    <property type="term" value="F:translation initiation factor binding"/>
    <property type="evidence" value="ECO:0007669"/>
    <property type="project" value="TreeGrafter"/>
</dbReference>
<keyword evidence="2" id="KW-0396">Initiation factor</keyword>
<protein>
    <recommendedName>
        <fullName evidence="6">Translation initiation factor IF2/IF5 domain-containing protein</fullName>
    </recommendedName>
</protein>
<dbReference type="OrthoDB" id="10255414at2759"/>
<evidence type="ECO:0000256" key="1">
    <source>
        <dbReference type="ARBA" id="ARBA00010397"/>
    </source>
</evidence>
<feature type="repeat" description="ANK" evidence="4">
    <location>
        <begin position="48"/>
        <end position="80"/>
    </location>
</feature>
<evidence type="ECO:0000256" key="2">
    <source>
        <dbReference type="ARBA" id="ARBA00022540"/>
    </source>
</evidence>